<proteinExistence type="predicted"/>
<dbReference type="Pfam" id="PF01850">
    <property type="entry name" value="PIN"/>
    <property type="match status" value="1"/>
</dbReference>
<dbReference type="PANTHER" id="PTHR42188">
    <property type="entry name" value="23S RRNA-SPECIFIC ENDONUCLEASE VAPC20"/>
    <property type="match status" value="1"/>
</dbReference>
<dbReference type="Proteomes" id="UP000034213">
    <property type="component" value="Unassembled WGS sequence"/>
</dbReference>
<evidence type="ECO:0000313" key="2">
    <source>
        <dbReference type="EMBL" id="KKS79211.1"/>
    </source>
</evidence>
<dbReference type="AlphaFoldDB" id="A0A0G1E870"/>
<dbReference type="GO" id="GO:0016075">
    <property type="term" value="P:rRNA catabolic process"/>
    <property type="evidence" value="ECO:0007669"/>
    <property type="project" value="TreeGrafter"/>
</dbReference>
<organism evidence="2 3">
    <name type="scientific">Candidatus Beckwithbacteria bacterium GW2011_GWA2_43_10</name>
    <dbReference type="NCBI Taxonomy" id="1618369"/>
    <lineage>
        <taxon>Bacteria</taxon>
        <taxon>Candidatus Beckwithiibacteriota</taxon>
    </lineage>
</organism>
<gene>
    <name evidence="2" type="ORF">UV54_C0039G0010</name>
</gene>
<dbReference type="SUPFAM" id="SSF88723">
    <property type="entry name" value="PIN domain-like"/>
    <property type="match status" value="1"/>
</dbReference>
<comment type="caution">
    <text evidence="2">The sequence shown here is derived from an EMBL/GenBank/DDBJ whole genome shotgun (WGS) entry which is preliminary data.</text>
</comment>
<dbReference type="Gene3D" id="3.40.50.1010">
    <property type="entry name" value="5'-nuclease"/>
    <property type="match status" value="1"/>
</dbReference>
<evidence type="ECO:0000313" key="3">
    <source>
        <dbReference type="Proteomes" id="UP000034213"/>
    </source>
</evidence>
<name>A0A0G1E870_9BACT</name>
<dbReference type="InterPro" id="IPR002716">
    <property type="entry name" value="PIN_dom"/>
</dbReference>
<evidence type="ECO:0000259" key="1">
    <source>
        <dbReference type="Pfam" id="PF01850"/>
    </source>
</evidence>
<dbReference type="PANTHER" id="PTHR42188:SF1">
    <property type="entry name" value="23S RRNA-SPECIFIC ENDONUCLEASE VAPC20"/>
    <property type="match status" value="1"/>
</dbReference>
<accession>A0A0G1E870</accession>
<protein>
    <recommendedName>
        <fullName evidence="1">PIN domain-containing protein</fullName>
    </recommendedName>
</protein>
<dbReference type="GO" id="GO:0004521">
    <property type="term" value="F:RNA endonuclease activity"/>
    <property type="evidence" value="ECO:0007669"/>
    <property type="project" value="InterPro"/>
</dbReference>
<dbReference type="InterPro" id="IPR039018">
    <property type="entry name" value="VapC20-like"/>
</dbReference>
<feature type="domain" description="PIN" evidence="1">
    <location>
        <begin position="7"/>
        <end position="129"/>
    </location>
</feature>
<dbReference type="InterPro" id="IPR029060">
    <property type="entry name" value="PIN-like_dom_sf"/>
</dbReference>
<reference evidence="2 3" key="1">
    <citation type="journal article" date="2015" name="Nature">
        <title>rRNA introns, odd ribosomes, and small enigmatic genomes across a large radiation of phyla.</title>
        <authorList>
            <person name="Brown C.T."/>
            <person name="Hug L.A."/>
            <person name="Thomas B.C."/>
            <person name="Sharon I."/>
            <person name="Castelle C.J."/>
            <person name="Singh A."/>
            <person name="Wilkins M.J."/>
            <person name="Williams K.H."/>
            <person name="Banfield J.F."/>
        </authorList>
    </citation>
    <scope>NUCLEOTIDE SEQUENCE [LARGE SCALE GENOMIC DNA]</scope>
</reference>
<dbReference type="EMBL" id="LCEW01000039">
    <property type="protein sequence ID" value="KKS79211.1"/>
    <property type="molecule type" value="Genomic_DNA"/>
</dbReference>
<sequence>MAKGLRILIDADAFVALVKENDSNHKKAVSTLQKIENDLIFTTPFTIPETVTVISHKMTQREAKEFLISIRNKNFTEAVLNTETVNNTDKIFLAQKVNGTSWVDCLNVAVIKIAKLNGIFSFDKFYKRLGVRTFPA</sequence>